<dbReference type="Gene3D" id="3.40.30.10">
    <property type="entry name" value="Glutaredoxin"/>
    <property type="match status" value="1"/>
</dbReference>
<dbReference type="PROSITE" id="PS51352">
    <property type="entry name" value="THIOREDOXIN_2"/>
    <property type="match status" value="1"/>
</dbReference>
<dbReference type="Proteomes" id="UP001595885">
    <property type="component" value="Unassembled WGS sequence"/>
</dbReference>
<gene>
    <name evidence="2" type="ORF">ACFO3U_13540</name>
</gene>
<dbReference type="CDD" id="cd02966">
    <property type="entry name" value="TlpA_like_family"/>
    <property type="match status" value="1"/>
</dbReference>
<sequence>MKYYSIIFLLFINFAIGQSKLPNLSINNLSNQKINLNETYREDDKIYVFSFWATWCAPCIEELNALNEVYDDWKKDLNIEIIAVSTDDSRTQKRVKPLLNGKGWAFDVLLDTNQDLKRALGIINIPYTIVVKNGEILHIQNGFTPGSEEELYIKLQSL</sequence>
<feature type="domain" description="Thioredoxin" evidence="1">
    <location>
        <begin position="15"/>
        <end position="158"/>
    </location>
</feature>
<evidence type="ECO:0000259" key="1">
    <source>
        <dbReference type="PROSITE" id="PS51352"/>
    </source>
</evidence>
<dbReference type="Pfam" id="PF00578">
    <property type="entry name" value="AhpC-TSA"/>
    <property type="match status" value="1"/>
</dbReference>
<reference evidence="3" key="1">
    <citation type="journal article" date="2019" name="Int. J. Syst. Evol. Microbiol.">
        <title>The Global Catalogue of Microorganisms (GCM) 10K type strain sequencing project: providing services to taxonomists for standard genome sequencing and annotation.</title>
        <authorList>
            <consortium name="The Broad Institute Genomics Platform"/>
            <consortium name="The Broad Institute Genome Sequencing Center for Infectious Disease"/>
            <person name="Wu L."/>
            <person name="Ma J."/>
        </authorList>
    </citation>
    <scope>NUCLEOTIDE SEQUENCE [LARGE SCALE GENOMIC DNA]</scope>
    <source>
        <strain evidence="3">CCUG 50349</strain>
    </source>
</reference>
<evidence type="ECO:0000313" key="3">
    <source>
        <dbReference type="Proteomes" id="UP001595885"/>
    </source>
</evidence>
<proteinExistence type="predicted"/>
<dbReference type="InterPro" id="IPR013766">
    <property type="entry name" value="Thioredoxin_domain"/>
</dbReference>
<accession>A0ABV9P8K2</accession>
<comment type="caution">
    <text evidence="2">The sequence shown here is derived from an EMBL/GenBank/DDBJ whole genome shotgun (WGS) entry which is preliminary data.</text>
</comment>
<dbReference type="PANTHER" id="PTHR42852">
    <property type="entry name" value="THIOL:DISULFIDE INTERCHANGE PROTEIN DSBE"/>
    <property type="match status" value="1"/>
</dbReference>
<name>A0ABV9P8K2_9FLAO</name>
<protein>
    <submittedName>
        <fullName evidence="2">TlpA family protein disulfide reductase</fullName>
    </submittedName>
</protein>
<dbReference type="InterPro" id="IPR000866">
    <property type="entry name" value="AhpC/TSA"/>
</dbReference>
<keyword evidence="3" id="KW-1185">Reference proteome</keyword>
<evidence type="ECO:0000313" key="2">
    <source>
        <dbReference type="EMBL" id="MFC4741020.1"/>
    </source>
</evidence>
<dbReference type="SUPFAM" id="SSF52833">
    <property type="entry name" value="Thioredoxin-like"/>
    <property type="match status" value="1"/>
</dbReference>
<dbReference type="PANTHER" id="PTHR42852:SF17">
    <property type="entry name" value="THIOREDOXIN-LIKE PROTEIN HI_1115"/>
    <property type="match status" value="1"/>
</dbReference>
<dbReference type="InterPro" id="IPR036249">
    <property type="entry name" value="Thioredoxin-like_sf"/>
</dbReference>
<dbReference type="RefSeq" id="WP_379743545.1">
    <property type="nucleotide sequence ID" value="NZ_JBHSGW010000028.1"/>
</dbReference>
<dbReference type="EMBL" id="JBHSGW010000028">
    <property type="protein sequence ID" value="MFC4741020.1"/>
    <property type="molecule type" value="Genomic_DNA"/>
</dbReference>
<organism evidence="2 3">
    <name type="scientific">Flavobacterium ponti</name>
    <dbReference type="NCBI Taxonomy" id="665133"/>
    <lineage>
        <taxon>Bacteria</taxon>
        <taxon>Pseudomonadati</taxon>
        <taxon>Bacteroidota</taxon>
        <taxon>Flavobacteriia</taxon>
        <taxon>Flavobacteriales</taxon>
        <taxon>Flavobacteriaceae</taxon>
        <taxon>Flavobacterium</taxon>
    </lineage>
</organism>
<dbReference type="InterPro" id="IPR050553">
    <property type="entry name" value="Thioredoxin_ResA/DsbE_sf"/>
</dbReference>